<evidence type="ECO:0000313" key="2">
    <source>
        <dbReference type="EMBL" id="GBP27372.1"/>
    </source>
</evidence>
<dbReference type="AlphaFoldDB" id="A0A4C1UN00"/>
<protein>
    <submittedName>
        <fullName evidence="2">Uncharacterized protein</fullName>
    </submittedName>
</protein>
<dbReference type="Proteomes" id="UP000299102">
    <property type="component" value="Unassembled WGS sequence"/>
</dbReference>
<sequence>MLFERRLVVSNMDGARRRSHLDLGVQPYQCASFAHPRRSWCRVVTNNKPVRGATCASFGSTYARRAACVCPHRRRKRPLQHLFISRCRRHLRHQSHSRERWFSRGSAPHVRRLSISATVCYLAPLNDYRQRLAALTSRGPPMSMSHGPPSEGFLRY</sequence>
<organism evidence="2 3">
    <name type="scientific">Eumeta variegata</name>
    <name type="common">Bagworm moth</name>
    <name type="synonym">Eumeta japonica</name>
    <dbReference type="NCBI Taxonomy" id="151549"/>
    <lineage>
        <taxon>Eukaryota</taxon>
        <taxon>Metazoa</taxon>
        <taxon>Ecdysozoa</taxon>
        <taxon>Arthropoda</taxon>
        <taxon>Hexapoda</taxon>
        <taxon>Insecta</taxon>
        <taxon>Pterygota</taxon>
        <taxon>Neoptera</taxon>
        <taxon>Endopterygota</taxon>
        <taxon>Lepidoptera</taxon>
        <taxon>Glossata</taxon>
        <taxon>Ditrysia</taxon>
        <taxon>Tineoidea</taxon>
        <taxon>Psychidae</taxon>
        <taxon>Oiketicinae</taxon>
        <taxon>Eumeta</taxon>
    </lineage>
</organism>
<accession>A0A4C1UN00</accession>
<keyword evidence="3" id="KW-1185">Reference proteome</keyword>
<feature type="compositionally biased region" description="Low complexity" evidence="1">
    <location>
        <begin position="137"/>
        <end position="150"/>
    </location>
</feature>
<name>A0A4C1UN00_EUMVA</name>
<reference evidence="2 3" key="1">
    <citation type="journal article" date="2019" name="Commun. Biol.">
        <title>The bagworm genome reveals a unique fibroin gene that provides high tensile strength.</title>
        <authorList>
            <person name="Kono N."/>
            <person name="Nakamura H."/>
            <person name="Ohtoshi R."/>
            <person name="Tomita M."/>
            <person name="Numata K."/>
            <person name="Arakawa K."/>
        </authorList>
    </citation>
    <scope>NUCLEOTIDE SEQUENCE [LARGE SCALE GENOMIC DNA]</scope>
</reference>
<evidence type="ECO:0000256" key="1">
    <source>
        <dbReference type="SAM" id="MobiDB-lite"/>
    </source>
</evidence>
<feature type="region of interest" description="Disordered" evidence="1">
    <location>
        <begin position="137"/>
        <end position="156"/>
    </location>
</feature>
<evidence type="ECO:0000313" key="3">
    <source>
        <dbReference type="Proteomes" id="UP000299102"/>
    </source>
</evidence>
<proteinExistence type="predicted"/>
<comment type="caution">
    <text evidence="2">The sequence shown here is derived from an EMBL/GenBank/DDBJ whole genome shotgun (WGS) entry which is preliminary data.</text>
</comment>
<gene>
    <name evidence="2" type="ORF">EVAR_18849_1</name>
</gene>
<dbReference type="EMBL" id="BGZK01000192">
    <property type="protein sequence ID" value="GBP27372.1"/>
    <property type="molecule type" value="Genomic_DNA"/>
</dbReference>